<evidence type="ECO:0000313" key="1">
    <source>
        <dbReference type="EMBL" id="MCP2160130.1"/>
    </source>
</evidence>
<name>A0ABT1GYR8_9NOCA</name>
<dbReference type="Proteomes" id="UP001205740">
    <property type="component" value="Unassembled WGS sequence"/>
</dbReference>
<protein>
    <submittedName>
        <fullName evidence="1">Uncharacterized protein</fullName>
    </submittedName>
</protein>
<organism evidence="1 2">
    <name type="scientific">Williamsia serinedens</name>
    <dbReference type="NCBI Taxonomy" id="391736"/>
    <lineage>
        <taxon>Bacteria</taxon>
        <taxon>Bacillati</taxon>
        <taxon>Actinomycetota</taxon>
        <taxon>Actinomycetes</taxon>
        <taxon>Mycobacteriales</taxon>
        <taxon>Nocardiaceae</taxon>
        <taxon>Williamsia</taxon>
    </lineage>
</organism>
<dbReference type="RefSeq" id="WP_253653704.1">
    <property type="nucleotide sequence ID" value="NZ_BAAAOE010000001.1"/>
</dbReference>
<proteinExistence type="predicted"/>
<gene>
    <name evidence="1" type="ORF">LX12_001309</name>
</gene>
<evidence type="ECO:0000313" key="2">
    <source>
        <dbReference type="Proteomes" id="UP001205740"/>
    </source>
</evidence>
<accession>A0ABT1GYR8</accession>
<comment type="caution">
    <text evidence="1">The sequence shown here is derived from an EMBL/GenBank/DDBJ whole genome shotgun (WGS) entry which is preliminary data.</text>
</comment>
<keyword evidence="2" id="KW-1185">Reference proteome</keyword>
<reference evidence="1 2" key="1">
    <citation type="submission" date="2022-06" db="EMBL/GenBank/DDBJ databases">
        <title>Genomic Encyclopedia of Archaeal and Bacterial Type Strains, Phase II (KMG-II): from individual species to whole genera.</title>
        <authorList>
            <person name="Goeker M."/>
        </authorList>
    </citation>
    <scope>NUCLEOTIDE SEQUENCE [LARGE SCALE GENOMIC DNA]</scope>
    <source>
        <strain evidence="1 2">DSM 45037</strain>
    </source>
</reference>
<sequence length="74" mass="8000">MTINLSRRPTYGTDDRALADRLVADILAAGGTRESLTAEVLVLMLWSAGHRTDVESRARRIADIIAHETAAPAV</sequence>
<dbReference type="EMBL" id="JAMTCG010000002">
    <property type="protein sequence ID" value="MCP2160130.1"/>
    <property type="molecule type" value="Genomic_DNA"/>
</dbReference>